<dbReference type="AlphaFoldDB" id="A0A7W5DXV2"/>
<evidence type="ECO:0000313" key="3">
    <source>
        <dbReference type="EMBL" id="MBB3205592.1"/>
    </source>
</evidence>
<dbReference type="SUPFAM" id="SSF51735">
    <property type="entry name" value="NAD(P)-binding Rossmann-fold domains"/>
    <property type="match status" value="1"/>
</dbReference>
<evidence type="ECO:0000259" key="1">
    <source>
        <dbReference type="Pfam" id="PF01408"/>
    </source>
</evidence>
<protein>
    <submittedName>
        <fullName evidence="3">Putative dehydrogenase</fullName>
    </submittedName>
</protein>
<dbReference type="InterPro" id="IPR036291">
    <property type="entry name" value="NAD(P)-bd_dom_sf"/>
</dbReference>
<keyword evidence="4" id="KW-1185">Reference proteome</keyword>
<proteinExistence type="predicted"/>
<evidence type="ECO:0000259" key="2">
    <source>
        <dbReference type="Pfam" id="PF22725"/>
    </source>
</evidence>
<dbReference type="EMBL" id="JACHXU010000004">
    <property type="protein sequence ID" value="MBB3205592.1"/>
    <property type="molecule type" value="Genomic_DNA"/>
</dbReference>
<organism evidence="3 4">
    <name type="scientific">Aporhodopirellula rubra</name>
    <dbReference type="NCBI Taxonomy" id="980271"/>
    <lineage>
        <taxon>Bacteria</taxon>
        <taxon>Pseudomonadati</taxon>
        <taxon>Planctomycetota</taxon>
        <taxon>Planctomycetia</taxon>
        <taxon>Pirellulales</taxon>
        <taxon>Pirellulaceae</taxon>
        <taxon>Aporhodopirellula</taxon>
    </lineage>
</organism>
<reference evidence="3 4" key="1">
    <citation type="submission" date="2020-08" db="EMBL/GenBank/DDBJ databases">
        <title>Genomic Encyclopedia of Type Strains, Phase III (KMG-III): the genomes of soil and plant-associated and newly described type strains.</title>
        <authorList>
            <person name="Whitman W."/>
        </authorList>
    </citation>
    <scope>NUCLEOTIDE SEQUENCE [LARGE SCALE GENOMIC DNA]</scope>
    <source>
        <strain evidence="3 4">CECT 8075</strain>
    </source>
</reference>
<dbReference type="Pfam" id="PF22725">
    <property type="entry name" value="GFO_IDH_MocA_C3"/>
    <property type="match status" value="1"/>
</dbReference>
<feature type="domain" description="Gfo/Idh/MocA-like oxidoreductase N-terminal" evidence="1">
    <location>
        <begin position="54"/>
        <end position="141"/>
    </location>
</feature>
<gene>
    <name evidence="3" type="ORF">FHS27_001396</name>
</gene>
<comment type="caution">
    <text evidence="3">The sequence shown here is derived from an EMBL/GenBank/DDBJ whole genome shotgun (WGS) entry which is preliminary data.</text>
</comment>
<dbReference type="InterPro" id="IPR000683">
    <property type="entry name" value="Gfo/Idh/MocA-like_OxRdtase_N"/>
</dbReference>
<dbReference type="PANTHER" id="PTHR42840">
    <property type="entry name" value="NAD(P)-BINDING ROSSMANN-FOLD SUPERFAMILY PROTEIN-RELATED"/>
    <property type="match status" value="1"/>
</dbReference>
<evidence type="ECO:0000313" key="4">
    <source>
        <dbReference type="Proteomes" id="UP000536179"/>
    </source>
</evidence>
<dbReference type="RefSeq" id="WP_221224924.1">
    <property type="nucleotide sequence ID" value="NZ_JACHXU010000004.1"/>
</dbReference>
<dbReference type="Proteomes" id="UP000536179">
    <property type="component" value="Unassembled WGS sequence"/>
</dbReference>
<dbReference type="Gene3D" id="3.30.360.10">
    <property type="entry name" value="Dihydrodipicolinate Reductase, domain 2"/>
    <property type="match status" value="1"/>
</dbReference>
<name>A0A7W5DXV2_9BACT</name>
<feature type="domain" description="GFO/IDH/MocA-like oxidoreductase" evidence="2">
    <location>
        <begin position="154"/>
        <end position="293"/>
    </location>
</feature>
<sequence>MNLAPMKIAMHGVTGRMGTNQHLIRSILAIMRQGGVQLSSGDWQPIEPILVGRNPDKLKHLAETVATKETGQSIAWTTDLDSVLADDSVEIFFDAASTQMRPRLLKKAMENGKSVYCEKPIATELESAMELAEIAERTGVKNGAVQDKLWLPGIRKLRMLRDQGFFGDLLSVRAEFGYWVFTGHTADQPAQRPSWNYRNEDGGGMMIDMFCHWEYLINDLFGPVDRVLAHASTEVPERIDESGKPYRCTADDAAYAIFILESGLTCQFNSSWTTRVRRDDLLTIQVDGTNGSAVAGLRECWIQNEAATPKPTWNPDVPQPINFYDNWQPVPNNAEYDNAFKIQWELFIRHCAGDADFPWSLVSAAAGVRLAEAGARSAGDQTWVSIEKAVTHAS</sequence>
<dbReference type="SUPFAM" id="SSF55347">
    <property type="entry name" value="Glyceraldehyde-3-phosphate dehydrogenase-like, C-terminal domain"/>
    <property type="match status" value="1"/>
</dbReference>
<dbReference type="GO" id="GO:0000166">
    <property type="term" value="F:nucleotide binding"/>
    <property type="evidence" value="ECO:0007669"/>
    <property type="project" value="InterPro"/>
</dbReference>
<dbReference type="PANTHER" id="PTHR42840:SF8">
    <property type="entry name" value="OXIDOREDUCTASE"/>
    <property type="match status" value="1"/>
</dbReference>
<accession>A0A7W5DXV2</accession>
<dbReference type="Gene3D" id="3.40.50.720">
    <property type="entry name" value="NAD(P)-binding Rossmann-like Domain"/>
    <property type="match status" value="1"/>
</dbReference>
<dbReference type="InterPro" id="IPR055170">
    <property type="entry name" value="GFO_IDH_MocA-like_dom"/>
</dbReference>
<dbReference type="Pfam" id="PF01408">
    <property type="entry name" value="GFO_IDH_MocA"/>
    <property type="match status" value="1"/>
</dbReference>